<feature type="region of interest" description="Disordered" evidence="1">
    <location>
        <begin position="368"/>
        <end position="410"/>
    </location>
</feature>
<evidence type="ECO:0000256" key="2">
    <source>
        <dbReference type="SAM" id="Phobius"/>
    </source>
</evidence>
<keyword evidence="4" id="KW-1185">Reference proteome</keyword>
<dbReference type="PANTHER" id="PTHR48098:SF1">
    <property type="entry name" value="DIACYLGLYCEROL ACYLTRANSFERASE_MYCOLYLTRANSFERASE AG85A"/>
    <property type="match status" value="1"/>
</dbReference>
<keyword evidence="3" id="KW-0378">Hydrolase</keyword>
<sequence length="460" mass="49061">MSSHNGVSLLDGWFPLTLQIVAVVLLVVAVGWRTRRWRFLWVPVSLLVAVVGALLVHLYFDSQGLATDPAPWQLWVWVGATVGAIAVFVVGFRSARWWRRGVAVLAVLATALTTSVVLNQWVGYYPTLSAAWGAVTAGPLPDQVSADALGSMRNTGRTTGAVVPITTTDDVSHFAHRTEYVYLPPAWFRGATPPTLPVVMMIAGEFNTPSDWMRTGNAIPIVDAYAKQHDGNAPVLVFVDAGGSFNNDTECVNGPRGNVATHLTDEVRPAVISTFHTSSSAANWGIVGWSMGGTCSVDLTVMHPDLFHSYVDIAGDAAPVAGTTRQTVDRLFGGNAAAYASFDPATVMQKHGPYVGVSARYEEADQSGMPRWRGQHAGAHHRPPGGWKPPSQGGAGLGGRGDGGSANQGQEAVQLCAENRAVDISCTIDNRPGRHSWQFASTSFQDSLPWLSHEIGVSSA</sequence>
<evidence type="ECO:0000313" key="3">
    <source>
        <dbReference type="EMBL" id="MCP2160228.1"/>
    </source>
</evidence>
<feature type="transmembrane region" description="Helical" evidence="2">
    <location>
        <begin position="39"/>
        <end position="60"/>
    </location>
</feature>
<dbReference type="GO" id="GO:0016787">
    <property type="term" value="F:hydrolase activity"/>
    <property type="evidence" value="ECO:0007669"/>
    <property type="project" value="UniProtKB-KW"/>
</dbReference>
<dbReference type="InterPro" id="IPR000801">
    <property type="entry name" value="Esterase-like"/>
</dbReference>
<feature type="compositionally biased region" description="Gly residues" evidence="1">
    <location>
        <begin position="393"/>
        <end position="406"/>
    </location>
</feature>
<proteinExistence type="predicted"/>
<name>A0ABT1GZ06_9NOCA</name>
<protein>
    <submittedName>
        <fullName evidence="3">S-formylglutathione hydrolase FrmB</fullName>
    </submittedName>
</protein>
<reference evidence="3 4" key="1">
    <citation type="submission" date="2022-06" db="EMBL/GenBank/DDBJ databases">
        <title>Genomic Encyclopedia of Archaeal and Bacterial Type Strains, Phase II (KMG-II): from individual species to whole genera.</title>
        <authorList>
            <person name="Goeker M."/>
        </authorList>
    </citation>
    <scope>NUCLEOTIDE SEQUENCE [LARGE SCALE GENOMIC DNA]</scope>
    <source>
        <strain evidence="3 4">DSM 45037</strain>
    </source>
</reference>
<evidence type="ECO:0000256" key="1">
    <source>
        <dbReference type="SAM" id="MobiDB-lite"/>
    </source>
</evidence>
<accession>A0ABT1GZ06</accession>
<dbReference type="SUPFAM" id="SSF53474">
    <property type="entry name" value="alpha/beta-Hydrolases"/>
    <property type="match status" value="1"/>
</dbReference>
<feature type="transmembrane region" description="Helical" evidence="2">
    <location>
        <begin position="102"/>
        <end position="122"/>
    </location>
</feature>
<feature type="transmembrane region" description="Helical" evidence="2">
    <location>
        <begin position="12"/>
        <end position="32"/>
    </location>
</feature>
<keyword evidence="2" id="KW-0812">Transmembrane</keyword>
<comment type="caution">
    <text evidence="3">The sequence shown here is derived from an EMBL/GenBank/DDBJ whole genome shotgun (WGS) entry which is preliminary data.</text>
</comment>
<dbReference type="Gene3D" id="3.40.50.1820">
    <property type="entry name" value="alpha/beta hydrolase"/>
    <property type="match status" value="1"/>
</dbReference>
<dbReference type="PANTHER" id="PTHR48098">
    <property type="entry name" value="ENTEROCHELIN ESTERASE-RELATED"/>
    <property type="match status" value="1"/>
</dbReference>
<evidence type="ECO:0000313" key="4">
    <source>
        <dbReference type="Proteomes" id="UP001205740"/>
    </source>
</evidence>
<dbReference type="InterPro" id="IPR050583">
    <property type="entry name" value="Mycobacterial_A85_antigen"/>
</dbReference>
<organism evidence="3 4">
    <name type="scientific">Williamsia serinedens</name>
    <dbReference type="NCBI Taxonomy" id="391736"/>
    <lineage>
        <taxon>Bacteria</taxon>
        <taxon>Bacillati</taxon>
        <taxon>Actinomycetota</taxon>
        <taxon>Actinomycetes</taxon>
        <taxon>Mycobacteriales</taxon>
        <taxon>Nocardiaceae</taxon>
        <taxon>Williamsia</taxon>
    </lineage>
</organism>
<dbReference type="Pfam" id="PF00756">
    <property type="entry name" value="Esterase"/>
    <property type="match status" value="1"/>
</dbReference>
<dbReference type="EMBL" id="JAMTCG010000002">
    <property type="protein sequence ID" value="MCP2160228.1"/>
    <property type="molecule type" value="Genomic_DNA"/>
</dbReference>
<keyword evidence="2" id="KW-1133">Transmembrane helix</keyword>
<feature type="transmembrane region" description="Helical" evidence="2">
    <location>
        <begin position="72"/>
        <end position="90"/>
    </location>
</feature>
<dbReference type="InterPro" id="IPR029058">
    <property type="entry name" value="AB_hydrolase_fold"/>
</dbReference>
<gene>
    <name evidence="3" type="ORF">LX12_001407</name>
</gene>
<dbReference type="Proteomes" id="UP001205740">
    <property type="component" value="Unassembled WGS sequence"/>
</dbReference>
<keyword evidence="2" id="KW-0472">Membrane</keyword>